<accession>A0ACA9MQL8</accession>
<proteinExistence type="predicted"/>
<name>A0ACA9MQL8_9GLOM</name>
<dbReference type="Proteomes" id="UP000789860">
    <property type="component" value="Unassembled WGS sequence"/>
</dbReference>
<protein>
    <submittedName>
        <fullName evidence="1">6163_t:CDS:1</fullName>
    </submittedName>
</protein>
<feature type="non-terminal residue" evidence="1">
    <location>
        <position position="1"/>
    </location>
</feature>
<evidence type="ECO:0000313" key="2">
    <source>
        <dbReference type="Proteomes" id="UP000789860"/>
    </source>
</evidence>
<organism evidence="1 2">
    <name type="scientific">Scutellospora calospora</name>
    <dbReference type="NCBI Taxonomy" id="85575"/>
    <lineage>
        <taxon>Eukaryota</taxon>
        <taxon>Fungi</taxon>
        <taxon>Fungi incertae sedis</taxon>
        <taxon>Mucoromycota</taxon>
        <taxon>Glomeromycotina</taxon>
        <taxon>Glomeromycetes</taxon>
        <taxon>Diversisporales</taxon>
        <taxon>Gigasporaceae</taxon>
        <taxon>Scutellospora</taxon>
    </lineage>
</organism>
<reference evidence="1" key="1">
    <citation type="submission" date="2021-06" db="EMBL/GenBank/DDBJ databases">
        <authorList>
            <person name="Kallberg Y."/>
            <person name="Tangrot J."/>
            <person name="Rosling A."/>
        </authorList>
    </citation>
    <scope>NUCLEOTIDE SEQUENCE</scope>
    <source>
        <strain evidence="1">AU212A</strain>
    </source>
</reference>
<comment type="caution">
    <text evidence="1">The sequence shown here is derived from an EMBL/GenBank/DDBJ whole genome shotgun (WGS) entry which is preliminary data.</text>
</comment>
<dbReference type="EMBL" id="CAJVPM010014408">
    <property type="protein sequence ID" value="CAG8600974.1"/>
    <property type="molecule type" value="Genomic_DNA"/>
</dbReference>
<keyword evidence="2" id="KW-1185">Reference proteome</keyword>
<evidence type="ECO:0000313" key="1">
    <source>
        <dbReference type="EMBL" id="CAG8600974.1"/>
    </source>
</evidence>
<sequence length="299" mass="34105">ATQISSVEEDKINKPFRPIPSGLTTVKGAKCRLMTISIIFPIVSYLLGGTLSLIYAFIFQIWVILYEKFNLHSNAFFKNFFTTFAAWTEFSCCYYIIIVITLQVQDFRDQKGDKFVGRKTLPILIGDKFCRLLTVVTSAISLLVIFYISYGPLAFKKNLKVNAIDGFILHEFVIVEFILIVLNICYCIRLILYRQPKQDNITYQRWYSRCSGVLEPPIQSLRYVKQIGKVLLPTETANFLTIKRIDRSIDELNKPSTPTGQSYHRESNSSPHKVQIPVLSGCSIKPIKIPSSAFSDLSD</sequence>
<gene>
    <name evidence="1" type="ORF">SCALOS_LOCUS6923</name>
</gene>